<dbReference type="Pfam" id="PF26215">
    <property type="entry name" value="HTH_animal"/>
    <property type="match status" value="1"/>
</dbReference>
<gene>
    <name evidence="4" type="ORF">PECUL_23A011200</name>
</gene>
<feature type="compositionally biased region" description="Basic and acidic residues" evidence="1">
    <location>
        <begin position="346"/>
        <end position="378"/>
    </location>
</feature>
<evidence type="ECO:0000256" key="2">
    <source>
        <dbReference type="SAM" id="Phobius"/>
    </source>
</evidence>
<feature type="transmembrane region" description="Helical" evidence="2">
    <location>
        <begin position="318"/>
        <end position="337"/>
    </location>
</feature>
<feature type="transmembrane region" description="Helical" evidence="2">
    <location>
        <begin position="110"/>
        <end position="128"/>
    </location>
</feature>
<reference evidence="4" key="1">
    <citation type="submission" date="2022-03" db="EMBL/GenBank/DDBJ databases">
        <authorList>
            <person name="Alioto T."/>
            <person name="Alioto T."/>
            <person name="Gomez Garrido J."/>
        </authorList>
    </citation>
    <scope>NUCLEOTIDE SEQUENCE</scope>
</reference>
<dbReference type="Proteomes" id="UP001295444">
    <property type="component" value="Unassembled WGS sequence"/>
</dbReference>
<feature type="compositionally biased region" description="Basic and acidic residues" evidence="1">
    <location>
        <begin position="386"/>
        <end position="399"/>
    </location>
</feature>
<evidence type="ECO:0000256" key="1">
    <source>
        <dbReference type="SAM" id="MobiDB-lite"/>
    </source>
</evidence>
<dbReference type="PANTHER" id="PTHR21301">
    <property type="entry name" value="REVERSE TRANSCRIPTASE"/>
    <property type="match status" value="1"/>
</dbReference>
<feature type="region of interest" description="Disordered" evidence="1">
    <location>
        <begin position="346"/>
        <end position="458"/>
    </location>
</feature>
<sequence length="458" mass="54709">SRQMWGEGYHGKKGGTATLRHALPKCVCKAAHFDIEQRDFILEGIRIILTNNFFWFQGTFYLQIRGTAMGTKFAPSYANLFMAYWEETHVFSEHPWVSNLVSYRRYIDDIFFIWNGSCYLLEMFLAFLSSNEWGITFKFLLKTKKKSCHHKPWLENAPKGQFLRIRRNCTNEQDFIIQANIIKKQFLEKGYEETKLTKDFLLFYMLSTCHTCFVVTYKFRRIRRNWPFGAFSSQDDKKAKNISKRLHEPFQMKKISSIYLTGSQKLYSKSMYSETLQEMESIPDMIGLSLYLYLFRILSDSSWLFWHSFLNLCESRCILMMRMSLFSFIFSCFSLFLRDHQNRSYSDKQGETREYERKKRHSPERTQSYRDTGNKEGTGKNTDIMRIQRDTQIKERMPEEPQTAQASSPSVFWRGPIQERLKWRENPPSWESPGKRQRSTDYETEEEEIRNKEKRGKM</sequence>
<keyword evidence="2" id="KW-0472">Membrane</keyword>
<dbReference type="PANTHER" id="PTHR21301:SF13">
    <property type="match status" value="1"/>
</dbReference>
<feature type="transmembrane region" description="Helical" evidence="2">
    <location>
        <begin position="201"/>
        <end position="219"/>
    </location>
</feature>
<feature type="non-terminal residue" evidence="4">
    <location>
        <position position="458"/>
    </location>
</feature>
<name>A0AAD1TL39_PELCU</name>
<comment type="caution">
    <text evidence="4">The sequence shown here is derived from an EMBL/GenBank/DDBJ whole genome shotgun (WGS) entry which is preliminary data.</text>
</comment>
<evidence type="ECO:0000313" key="5">
    <source>
        <dbReference type="Proteomes" id="UP001295444"/>
    </source>
</evidence>
<feature type="transmembrane region" description="Helical" evidence="2">
    <location>
        <begin position="288"/>
        <end position="306"/>
    </location>
</feature>
<evidence type="ECO:0000313" key="4">
    <source>
        <dbReference type="EMBL" id="CAH2329718.1"/>
    </source>
</evidence>
<keyword evidence="5" id="KW-1185">Reference proteome</keyword>
<keyword evidence="2" id="KW-1133">Transmembrane helix</keyword>
<protein>
    <recommendedName>
        <fullName evidence="3">Helix-turn-helix domain-containing protein</fullName>
    </recommendedName>
</protein>
<organism evidence="4 5">
    <name type="scientific">Pelobates cultripes</name>
    <name type="common">Western spadefoot toad</name>
    <dbReference type="NCBI Taxonomy" id="61616"/>
    <lineage>
        <taxon>Eukaryota</taxon>
        <taxon>Metazoa</taxon>
        <taxon>Chordata</taxon>
        <taxon>Craniata</taxon>
        <taxon>Vertebrata</taxon>
        <taxon>Euteleostomi</taxon>
        <taxon>Amphibia</taxon>
        <taxon>Batrachia</taxon>
        <taxon>Anura</taxon>
        <taxon>Pelobatoidea</taxon>
        <taxon>Pelobatidae</taxon>
        <taxon>Pelobates</taxon>
    </lineage>
</organism>
<dbReference type="InterPro" id="IPR058912">
    <property type="entry name" value="HTH_animal"/>
</dbReference>
<dbReference type="EMBL" id="CAKOES020000014">
    <property type="protein sequence ID" value="CAH2329718.1"/>
    <property type="molecule type" value="Genomic_DNA"/>
</dbReference>
<dbReference type="AlphaFoldDB" id="A0AAD1TL39"/>
<accession>A0AAD1TL39</accession>
<proteinExistence type="predicted"/>
<feature type="domain" description="Helix-turn-helix" evidence="3">
    <location>
        <begin position="145"/>
        <end position="194"/>
    </location>
</feature>
<keyword evidence="2" id="KW-0812">Transmembrane</keyword>
<evidence type="ECO:0000259" key="3">
    <source>
        <dbReference type="Pfam" id="PF26215"/>
    </source>
</evidence>